<dbReference type="Pfam" id="PF19127">
    <property type="entry name" value="Choline_bind_3"/>
    <property type="match status" value="1"/>
</dbReference>
<proteinExistence type="predicted"/>
<dbReference type="OrthoDB" id="9762883at2"/>
<accession>A0A0B5QQK6</accession>
<gene>
    <name evidence="3" type="ORF">LF65_04031</name>
</gene>
<organism evidence="3 4">
    <name type="scientific">Clostridium beijerinckii</name>
    <name type="common">Clostridium MP</name>
    <dbReference type="NCBI Taxonomy" id="1520"/>
    <lineage>
        <taxon>Bacteria</taxon>
        <taxon>Bacillati</taxon>
        <taxon>Bacillota</taxon>
        <taxon>Clostridia</taxon>
        <taxon>Eubacteriales</taxon>
        <taxon>Clostridiaceae</taxon>
        <taxon>Clostridium</taxon>
    </lineage>
</organism>
<evidence type="ECO:0000256" key="2">
    <source>
        <dbReference type="PROSITE-ProRule" id="PRU00591"/>
    </source>
</evidence>
<evidence type="ECO:0000313" key="3">
    <source>
        <dbReference type="EMBL" id="AJH00577.1"/>
    </source>
</evidence>
<dbReference type="InterPro" id="IPR018337">
    <property type="entry name" value="Cell_wall/Cho-bd_repeat"/>
</dbReference>
<dbReference type="SUPFAM" id="SSF69360">
    <property type="entry name" value="Cell wall binding repeat"/>
    <property type="match status" value="1"/>
</dbReference>
<feature type="repeat" description="Cell wall-binding" evidence="2">
    <location>
        <begin position="47"/>
        <end position="66"/>
    </location>
</feature>
<dbReference type="KEGG" id="cbei:LF65_04031"/>
<protein>
    <submittedName>
        <fullName evidence="3">Cell wall-binding protein</fullName>
    </submittedName>
</protein>
<dbReference type="Proteomes" id="UP000031866">
    <property type="component" value="Chromosome"/>
</dbReference>
<evidence type="ECO:0000256" key="1">
    <source>
        <dbReference type="ARBA" id="ARBA00022737"/>
    </source>
</evidence>
<dbReference type="EMBL" id="CP010086">
    <property type="protein sequence ID" value="AJH00577.1"/>
    <property type="molecule type" value="Genomic_DNA"/>
</dbReference>
<dbReference type="STRING" id="1520.LF65_04031"/>
<evidence type="ECO:0000313" key="4">
    <source>
        <dbReference type="Proteomes" id="UP000031866"/>
    </source>
</evidence>
<sequence>MNRKSIEKLIVKGLILVGVLAMFPMGADAEWKKDNNGWWYTEGSSWSSGWKFINNNWYYFDSNGYMKTGWVKDKNNWYYLYDNGVMAKNTSVGGYELSADGAWVQMKENNSSNNTVNSTDVNNNNTTENIDQAVSKAIKNRGTNYLRGEVATEGHIVLDVEEKDNIVKAYTIASFGYFGFENGIFTEISGSGAIPTVMTFSENSNGGYSLIEYKEPEDGEECENSIKQMFPEKLWDKALKGQESYSQLAESKEKEAKEYLKQIGRIADVSSKYVEKKRTNINVTAENKLFVYWGKNDSFLNHCPYWLGTKERIENGVRLIYETSQSKSADGYDVITFKETKSDGTVVEERSYKIVGDEPELQ</sequence>
<dbReference type="RefSeq" id="WP_041898428.1">
    <property type="nucleotide sequence ID" value="NZ_CP010086.2"/>
</dbReference>
<dbReference type="PROSITE" id="PS51170">
    <property type="entry name" value="CW"/>
    <property type="match status" value="2"/>
</dbReference>
<feature type="repeat" description="Cell wall-binding" evidence="2">
    <location>
        <begin position="67"/>
        <end position="86"/>
    </location>
</feature>
<name>A0A0B5QQK6_CLOBE</name>
<dbReference type="Gene3D" id="2.10.270.20">
    <property type="match status" value="1"/>
</dbReference>
<keyword evidence="1" id="KW-0677">Repeat</keyword>
<reference evidence="4" key="1">
    <citation type="submission" date="2014-12" db="EMBL/GenBank/DDBJ databases">
        <title>Genome sequence of Clostridium beijerinckii strain 59B.</title>
        <authorList>
            <person name="Little G.T."/>
            <person name="Minton N.P."/>
        </authorList>
    </citation>
    <scope>NUCLEOTIDE SEQUENCE [LARGE SCALE GENOMIC DNA]</scope>
    <source>
        <strain evidence="4">59B</strain>
    </source>
</reference>
<dbReference type="AlphaFoldDB" id="A0A0B5QQK6"/>